<accession>A0A644TT38</accession>
<name>A0A644TT38_9ZZZZ</name>
<gene>
    <name evidence="1" type="ORF">SDC9_15884</name>
</gene>
<evidence type="ECO:0008006" key="2">
    <source>
        <dbReference type="Google" id="ProtNLM"/>
    </source>
</evidence>
<sequence length="151" mass="17560">MKKLYIIIICIAVFISCKEKPKGITRLEYLNNLRSEVIYKGDTNSFYALFIDNFHDSDVRAGIELLPYAIVMSNKKDYALAPYSVFMSYSWIYKENKIDSIDESSAKMSIEYLEKAARMGFEPAIDDLNILPINSNEMTYKEKFIYINSNR</sequence>
<proteinExistence type="predicted"/>
<evidence type="ECO:0000313" key="1">
    <source>
        <dbReference type="EMBL" id="MPL70133.1"/>
    </source>
</evidence>
<protein>
    <recommendedName>
        <fullName evidence="2">Lipoprotein</fullName>
    </recommendedName>
</protein>
<organism evidence="1">
    <name type="scientific">bioreactor metagenome</name>
    <dbReference type="NCBI Taxonomy" id="1076179"/>
    <lineage>
        <taxon>unclassified sequences</taxon>
        <taxon>metagenomes</taxon>
        <taxon>ecological metagenomes</taxon>
    </lineage>
</organism>
<dbReference type="AlphaFoldDB" id="A0A644TT38"/>
<reference evidence="1" key="1">
    <citation type="submission" date="2019-08" db="EMBL/GenBank/DDBJ databases">
        <authorList>
            <person name="Kucharzyk K."/>
            <person name="Murdoch R.W."/>
            <person name="Higgins S."/>
            <person name="Loffler F."/>
        </authorList>
    </citation>
    <scope>NUCLEOTIDE SEQUENCE</scope>
</reference>
<comment type="caution">
    <text evidence="1">The sequence shown here is derived from an EMBL/GenBank/DDBJ whole genome shotgun (WGS) entry which is preliminary data.</text>
</comment>
<dbReference type="EMBL" id="VSSQ01000051">
    <property type="protein sequence ID" value="MPL70133.1"/>
    <property type="molecule type" value="Genomic_DNA"/>
</dbReference>
<dbReference type="PROSITE" id="PS51257">
    <property type="entry name" value="PROKAR_LIPOPROTEIN"/>
    <property type="match status" value="1"/>
</dbReference>